<reference evidence="1 2" key="1">
    <citation type="submission" date="2016-11" db="EMBL/GenBank/DDBJ databases">
        <authorList>
            <person name="Jaros S."/>
            <person name="Januszkiewicz K."/>
            <person name="Wedrychowicz H."/>
        </authorList>
    </citation>
    <scope>NUCLEOTIDE SEQUENCE [LARGE SCALE GENOMIC DNA]</scope>
    <source>
        <strain evidence="1 2">DSM 26883</strain>
    </source>
</reference>
<gene>
    <name evidence="1" type="ORF">SAMN05444349_10224</name>
</gene>
<protein>
    <submittedName>
        <fullName evidence="1">Uncharacterized protein</fullName>
    </submittedName>
</protein>
<dbReference type="AlphaFoldDB" id="A0A1M4T6X7"/>
<organism evidence="1 2">
    <name type="scientific">Bacteroides faecichinchillae</name>
    <dbReference type="NCBI Taxonomy" id="871325"/>
    <lineage>
        <taxon>Bacteria</taxon>
        <taxon>Pseudomonadati</taxon>
        <taxon>Bacteroidota</taxon>
        <taxon>Bacteroidia</taxon>
        <taxon>Bacteroidales</taxon>
        <taxon>Bacteroidaceae</taxon>
        <taxon>Bacteroides</taxon>
    </lineage>
</organism>
<sequence length="52" mass="6038">MNDKLKLEKESHTLQNEKLLFAKNVRVILTGNHCSGMSYTFETLQLMKTKKP</sequence>
<keyword evidence="2" id="KW-1185">Reference proteome</keyword>
<name>A0A1M4T6X7_9BACE</name>
<dbReference type="Proteomes" id="UP000184436">
    <property type="component" value="Unassembled WGS sequence"/>
</dbReference>
<proteinExistence type="predicted"/>
<dbReference type="STRING" id="871325.SAMN05444349_10224"/>
<evidence type="ECO:0000313" key="1">
    <source>
        <dbReference type="EMBL" id="SHE40047.1"/>
    </source>
</evidence>
<dbReference type="EMBL" id="FQVD01000002">
    <property type="protein sequence ID" value="SHE40047.1"/>
    <property type="molecule type" value="Genomic_DNA"/>
</dbReference>
<evidence type="ECO:0000313" key="2">
    <source>
        <dbReference type="Proteomes" id="UP000184436"/>
    </source>
</evidence>
<accession>A0A1M4T6X7</accession>